<dbReference type="Proteomes" id="UP000005038">
    <property type="component" value="Unassembled WGS sequence"/>
</dbReference>
<evidence type="ECO:0000313" key="2">
    <source>
        <dbReference type="Proteomes" id="UP000005038"/>
    </source>
</evidence>
<protein>
    <submittedName>
        <fullName evidence="1">Uncharacterized protein</fullName>
    </submittedName>
</protein>
<proteinExistence type="predicted"/>
<name>H5TS73_GORO1</name>
<organism evidence="1 2">
    <name type="scientific">Gordonia otitidis (strain DSM 44809 / CCUG 52243 / JCM 12355 / NBRC 100426 / IFM 10032)</name>
    <dbReference type="NCBI Taxonomy" id="1108044"/>
    <lineage>
        <taxon>Bacteria</taxon>
        <taxon>Bacillati</taxon>
        <taxon>Actinomycetota</taxon>
        <taxon>Actinomycetes</taxon>
        <taxon>Mycobacteriales</taxon>
        <taxon>Gordoniaceae</taxon>
        <taxon>Gordonia</taxon>
    </lineage>
</organism>
<dbReference type="EMBL" id="BAFB01000207">
    <property type="protein sequence ID" value="GAB36331.1"/>
    <property type="molecule type" value="Genomic_DNA"/>
</dbReference>
<evidence type="ECO:0000313" key="1">
    <source>
        <dbReference type="EMBL" id="GAB36331.1"/>
    </source>
</evidence>
<dbReference type="AlphaFoldDB" id="H5TS73"/>
<comment type="caution">
    <text evidence="1">The sequence shown here is derived from an EMBL/GenBank/DDBJ whole genome shotgun (WGS) entry which is preliminary data.</text>
</comment>
<gene>
    <name evidence="1" type="ORF">GOOTI_207_00160</name>
</gene>
<sequence length="115" mass="12232">MPDVSLTVESAYPLRTPLPHFDPDSATCPDVPICTLMATDDGWDWIAGNAHDIDEAARVFASAVLAAEVPSGHWITAHFSAGFTLATRGAPQCGMISAALLELDRPAEMPGERQV</sequence>
<reference evidence="1" key="1">
    <citation type="submission" date="2012-02" db="EMBL/GenBank/DDBJ databases">
        <title>Whole genome shotgun sequence of Gordonia otitidis NBRC 100426.</title>
        <authorList>
            <person name="Yoshida I."/>
            <person name="Hosoyama A."/>
            <person name="Tsuchikane K."/>
            <person name="Katsumata H."/>
            <person name="Yamazaki S."/>
            <person name="Fujita N."/>
        </authorList>
    </citation>
    <scope>NUCLEOTIDE SEQUENCE [LARGE SCALE GENOMIC DNA]</scope>
    <source>
        <strain evidence="1">NBRC 100426</strain>
    </source>
</reference>
<keyword evidence="2" id="KW-1185">Reference proteome</keyword>
<accession>H5TS73</accession>